<dbReference type="Gene3D" id="1.20.1280.50">
    <property type="match status" value="1"/>
</dbReference>
<dbReference type="EMBL" id="ML179262">
    <property type="protein sequence ID" value="THU92990.1"/>
    <property type="molecule type" value="Genomic_DNA"/>
</dbReference>
<organism evidence="2 3">
    <name type="scientific">Dendrothele bispora (strain CBS 962.96)</name>
    <dbReference type="NCBI Taxonomy" id="1314807"/>
    <lineage>
        <taxon>Eukaryota</taxon>
        <taxon>Fungi</taxon>
        <taxon>Dikarya</taxon>
        <taxon>Basidiomycota</taxon>
        <taxon>Agaricomycotina</taxon>
        <taxon>Agaricomycetes</taxon>
        <taxon>Agaricomycetidae</taxon>
        <taxon>Agaricales</taxon>
        <taxon>Agaricales incertae sedis</taxon>
        <taxon>Dendrothele</taxon>
    </lineage>
</organism>
<dbReference type="InterPro" id="IPR036047">
    <property type="entry name" value="F-box-like_dom_sf"/>
</dbReference>
<evidence type="ECO:0000313" key="3">
    <source>
        <dbReference type="Proteomes" id="UP000297245"/>
    </source>
</evidence>
<dbReference type="OrthoDB" id="3247499at2759"/>
<dbReference type="Proteomes" id="UP000297245">
    <property type="component" value="Unassembled WGS sequence"/>
</dbReference>
<name>A0A4S8LUD9_DENBC</name>
<dbReference type="SUPFAM" id="SSF52047">
    <property type="entry name" value="RNI-like"/>
    <property type="match status" value="1"/>
</dbReference>
<dbReference type="Gene3D" id="3.80.10.10">
    <property type="entry name" value="Ribonuclease Inhibitor"/>
    <property type="match status" value="1"/>
</dbReference>
<dbReference type="SUPFAM" id="SSF81383">
    <property type="entry name" value="F-box domain"/>
    <property type="match status" value="1"/>
</dbReference>
<dbReference type="PROSITE" id="PS50181">
    <property type="entry name" value="FBOX"/>
    <property type="match status" value="1"/>
</dbReference>
<dbReference type="InterPro" id="IPR001810">
    <property type="entry name" value="F-box_dom"/>
</dbReference>
<feature type="domain" description="F-box" evidence="1">
    <location>
        <begin position="7"/>
        <end position="56"/>
    </location>
</feature>
<keyword evidence="3" id="KW-1185">Reference proteome</keyword>
<evidence type="ECO:0000259" key="1">
    <source>
        <dbReference type="PROSITE" id="PS50181"/>
    </source>
</evidence>
<reference evidence="2 3" key="1">
    <citation type="journal article" date="2019" name="Nat. Ecol. Evol.">
        <title>Megaphylogeny resolves global patterns of mushroom evolution.</title>
        <authorList>
            <person name="Varga T."/>
            <person name="Krizsan K."/>
            <person name="Foldi C."/>
            <person name="Dima B."/>
            <person name="Sanchez-Garcia M."/>
            <person name="Sanchez-Ramirez S."/>
            <person name="Szollosi G.J."/>
            <person name="Szarkandi J.G."/>
            <person name="Papp V."/>
            <person name="Albert L."/>
            <person name="Andreopoulos W."/>
            <person name="Angelini C."/>
            <person name="Antonin V."/>
            <person name="Barry K.W."/>
            <person name="Bougher N.L."/>
            <person name="Buchanan P."/>
            <person name="Buyck B."/>
            <person name="Bense V."/>
            <person name="Catcheside P."/>
            <person name="Chovatia M."/>
            <person name="Cooper J."/>
            <person name="Damon W."/>
            <person name="Desjardin D."/>
            <person name="Finy P."/>
            <person name="Geml J."/>
            <person name="Haridas S."/>
            <person name="Hughes K."/>
            <person name="Justo A."/>
            <person name="Karasinski D."/>
            <person name="Kautmanova I."/>
            <person name="Kiss B."/>
            <person name="Kocsube S."/>
            <person name="Kotiranta H."/>
            <person name="LaButti K.M."/>
            <person name="Lechner B.E."/>
            <person name="Liimatainen K."/>
            <person name="Lipzen A."/>
            <person name="Lukacs Z."/>
            <person name="Mihaltcheva S."/>
            <person name="Morgado L.N."/>
            <person name="Niskanen T."/>
            <person name="Noordeloos M.E."/>
            <person name="Ohm R.A."/>
            <person name="Ortiz-Santana B."/>
            <person name="Ovrebo C."/>
            <person name="Racz N."/>
            <person name="Riley R."/>
            <person name="Savchenko A."/>
            <person name="Shiryaev A."/>
            <person name="Soop K."/>
            <person name="Spirin V."/>
            <person name="Szebenyi C."/>
            <person name="Tomsovsky M."/>
            <person name="Tulloss R.E."/>
            <person name="Uehling J."/>
            <person name="Grigoriev I.V."/>
            <person name="Vagvolgyi C."/>
            <person name="Papp T."/>
            <person name="Martin F.M."/>
            <person name="Miettinen O."/>
            <person name="Hibbett D.S."/>
            <person name="Nagy L.G."/>
        </authorList>
    </citation>
    <scope>NUCLEOTIDE SEQUENCE [LARGE SCALE GENOMIC DNA]</scope>
    <source>
        <strain evidence="2 3">CBS 962.96</strain>
    </source>
</reference>
<sequence>MYSTSSYHQTPSLPNELLNDIFIYLPSPSLAALSRVSHRYNAVAEHVLYSSIFIRDFLSESTPFPWRTFRCCESILARPHLVDNLKRFHIKWQKHPEVPPPTHVYFAPTVAKLHYTLGLLSFLEHLELSLGPVHTLSSTRGGEGAGAGAGGGMHVIERVIQTHSFPHLQSCSLGLEYTKLSPFFSDILPTFLSTLTSLRHLKLPEHCSTLVDLPTGSLQNLVSFRGSPGAAGCLLPGRPVQFLSLVGQDSDVSRENLLRITQTSVPLRYLDLSAMSVRPALIRNIATFLPDIEVLKVKLALRHTLHFALSGIRLLTGLSSVLNAFHHLIHLDLSPTAAIAGSTPSNASSDVDQELGLCREWARACPSLRRVVFPSRTEWVLSEQEDDWRVV</sequence>
<proteinExistence type="predicted"/>
<gene>
    <name evidence="2" type="ORF">K435DRAFT_200797</name>
</gene>
<dbReference type="InterPro" id="IPR032675">
    <property type="entry name" value="LRR_dom_sf"/>
</dbReference>
<dbReference type="Pfam" id="PF12937">
    <property type="entry name" value="F-box-like"/>
    <property type="match status" value="1"/>
</dbReference>
<evidence type="ECO:0000313" key="2">
    <source>
        <dbReference type="EMBL" id="THU92990.1"/>
    </source>
</evidence>
<dbReference type="AlphaFoldDB" id="A0A4S8LUD9"/>
<protein>
    <recommendedName>
        <fullName evidence="1">F-box domain-containing protein</fullName>
    </recommendedName>
</protein>
<accession>A0A4S8LUD9</accession>